<keyword evidence="4" id="KW-1185">Reference proteome</keyword>
<feature type="domain" description="SAF" evidence="2">
    <location>
        <begin position="12"/>
        <end position="87"/>
    </location>
</feature>
<dbReference type="Proteomes" id="UP000660021">
    <property type="component" value="Unassembled WGS sequence"/>
</dbReference>
<dbReference type="SMART" id="SM00858">
    <property type="entry name" value="SAF"/>
    <property type="match status" value="1"/>
</dbReference>
<dbReference type="Gene3D" id="2.30.130.110">
    <property type="match status" value="1"/>
</dbReference>
<dbReference type="GO" id="GO:0016787">
    <property type="term" value="F:hydrolase activity"/>
    <property type="evidence" value="ECO:0007669"/>
    <property type="project" value="UniProtKB-KW"/>
</dbReference>
<evidence type="ECO:0000259" key="2">
    <source>
        <dbReference type="SMART" id="SM00858"/>
    </source>
</evidence>
<dbReference type="InterPro" id="IPR052172">
    <property type="entry name" value="UxaA_altronate/galactarate_dh"/>
</dbReference>
<reference evidence="3 4" key="1">
    <citation type="submission" date="2020-08" db="EMBL/GenBank/DDBJ databases">
        <title>Genome public.</title>
        <authorList>
            <person name="Liu C."/>
            <person name="Sun Q."/>
        </authorList>
    </citation>
    <scope>NUCLEOTIDE SEQUENCE [LARGE SCALE GENOMIC DNA]</scope>
    <source>
        <strain evidence="3 4">New-38</strain>
    </source>
</reference>
<dbReference type="RefSeq" id="WP_186964201.1">
    <property type="nucleotide sequence ID" value="NZ_JACOPR010000009.1"/>
</dbReference>
<proteinExistence type="predicted"/>
<dbReference type="CDD" id="cd11613">
    <property type="entry name" value="SAF_AH_GD"/>
    <property type="match status" value="1"/>
</dbReference>
<dbReference type="InterPro" id="IPR044144">
    <property type="entry name" value="SAF_UxaA/GarD"/>
</dbReference>
<keyword evidence="3" id="KW-0378">Hydrolase</keyword>
<dbReference type="PANTHER" id="PTHR30536:SF5">
    <property type="entry name" value="ALTRONATE DEHYDRATASE"/>
    <property type="match status" value="1"/>
</dbReference>
<organism evidence="3 4">
    <name type="scientific">Pseudoflavonifractor hominis</name>
    <dbReference type="NCBI Taxonomy" id="2763059"/>
    <lineage>
        <taxon>Bacteria</taxon>
        <taxon>Bacillati</taxon>
        <taxon>Bacillota</taxon>
        <taxon>Clostridia</taxon>
        <taxon>Eubacteriales</taxon>
        <taxon>Oscillospiraceae</taxon>
        <taxon>Pseudoflavonifractor</taxon>
    </lineage>
</organism>
<keyword evidence="1" id="KW-0456">Lyase</keyword>
<accession>A0ABR7HW65</accession>
<sequence>MKSNALIITPNDDVVVAITALKAGDEVTYMCQDKQESFSAVTDVPRYHKIAVHDIPCGSVVKKYNQIIGAATKDIRKGEHVHVHNLDSLNKVQGK</sequence>
<protein>
    <submittedName>
        <fullName evidence="3">UxaA family hydrolase</fullName>
    </submittedName>
</protein>
<gene>
    <name evidence="3" type="ORF">H8S34_12985</name>
</gene>
<comment type="caution">
    <text evidence="3">The sequence shown here is derived from an EMBL/GenBank/DDBJ whole genome shotgun (WGS) entry which is preliminary data.</text>
</comment>
<evidence type="ECO:0000313" key="3">
    <source>
        <dbReference type="EMBL" id="MBC5731734.1"/>
    </source>
</evidence>
<evidence type="ECO:0000313" key="4">
    <source>
        <dbReference type="Proteomes" id="UP000660021"/>
    </source>
</evidence>
<dbReference type="PANTHER" id="PTHR30536">
    <property type="entry name" value="ALTRONATE/GALACTARATE DEHYDRATASE"/>
    <property type="match status" value="1"/>
</dbReference>
<dbReference type="InterPro" id="IPR013974">
    <property type="entry name" value="SAF"/>
</dbReference>
<dbReference type="Pfam" id="PF08666">
    <property type="entry name" value="SAF"/>
    <property type="match status" value="1"/>
</dbReference>
<evidence type="ECO:0000256" key="1">
    <source>
        <dbReference type="ARBA" id="ARBA00023239"/>
    </source>
</evidence>
<name>A0ABR7HW65_9FIRM</name>
<dbReference type="EMBL" id="JACOPR010000009">
    <property type="protein sequence ID" value="MBC5731734.1"/>
    <property type="molecule type" value="Genomic_DNA"/>
</dbReference>